<evidence type="ECO:0000313" key="7">
    <source>
        <dbReference type="Proteomes" id="UP000671862"/>
    </source>
</evidence>
<protein>
    <recommendedName>
        <fullName evidence="3">UDP-N-acetylglucosamine 2-epimerase (non-hydrolyzing)</fullName>
        <ecNumber evidence="3">5.1.3.14</ecNumber>
    </recommendedName>
</protein>
<dbReference type="NCBIfam" id="TIGR00236">
    <property type="entry name" value="wecB"/>
    <property type="match status" value="1"/>
</dbReference>
<organism evidence="6 7">
    <name type="scientific">Thermosipho ferrireducens</name>
    <dbReference type="NCBI Taxonomy" id="2571116"/>
    <lineage>
        <taxon>Bacteria</taxon>
        <taxon>Thermotogati</taxon>
        <taxon>Thermotogota</taxon>
        <taxon>Thermotogae</taxon>
        <taxon>Thermotogales</taxon>
        <taxon>Fervidobacteriaceae</taxon>
        <taxon>Thermosipho</taxon>
    </lineage>
</organism>
<keyword evidence="7" id="KW-1185">Reference proteome</keyword>
<proteinExistence type="inferred from homology"/>
<evidence type="ECO:0000313" key="6">
    <source>
        <dbReference type="EMBL" id="QTA37261.1"/>
    </source>
</evidence>
<reference evidence="6 7" key="1">
    <citation type="submission" date="2021-03" db="EMBL/GenBank/DDBJ databases">
        <title>Thermosipho ferrireducens sp.nov., an anaerobic thermophilic iron-reducing bacterium isolated from a deep-sea hydrothermal sulfide deposits.</title>
        <authorList>
            <person name="Zeng X."/>
            <person name="Chen Y."/>
            <person name="Shao Z."/>
        </authorList>
    </citation>
    <scope>NUCLEOTIDE SEQUENCE [LARGE SCALE GENOMIC DNA]</scope>
    <source>
        <strain evidence="6 7">JL129W03</strain>
    </source>
</reference>
<dbReference type="PANTHER" id="PTHR43174:SF2">
    <property type="entry name" value="UDP-N-ACETYLGLUCOSAMINE 2-EPIMERASE"/>
    <property type="match status" value="1"/>
</dbReference>
<dbReference type="Proteomes" id="UP000671862">
    <property type="component" value="Chromosome"/>
</dbReference>
<evidence type="ECO:0000256" key="1">
    <source>
        <dbReference type="ARBA" id="ARBA00023235"/>
    </source>
</evidence>
<evidence type="ECO:0000256" key="4">
    <source>
        <dbReference type="RuleBase" id="RU003513"/>
    </source>
</evidence>
<dbReference type="InterPro" id="IPR003331">
    <property type="entry name" value="UDP_GlcNAc_Epimerase_2_dom"/>
</dbReference>
<dbReference type="RefSeq" id="WP_207565986.1">
    <property type="nucleotide sequence ID" value="NZ_CP071446.1"/>
</dbReference>
<sequence length="355" mass="39565">MKIGIIFGTRPEVIKVAPVYMKALEMGLEVRAIATAQHRQMMDMMLKVFNITPDYDMNIMTQNQSLNTVAAKVITYLDEYITKEKFDWIFVQGDTTTAMASAIAAFHRGAKVGHIEAGLRSGDLYDPFPEEMNRQVIDRVAELMFAPTEISAYNLESEGFSKERIKITGNTVVDALNFISEKFDLDKAREKVIDVRDYVLVTLHRRENWGTKMAAILEGIKRFSLEYNIPIVFPVHLNPKVREVVNPILKEYKNAILLEPVDYITFLSLLKGAKIVASDSGGVQEEAPSFSKYVVVCRNTTERPELIQSGFGTLAGTTAESVYKALVNGVSVNLTNLKNPFGDGNAAGKILNAII</sequence>
<gene>
    <name evidence="6" type="primary">wecB</name>
    <name evidence="6" type="ORF">JYK00_05820</name>
</gene>
<dbReference type="CDD" id="cd03786">
    <property type="entry name" value="GTB_UDP-GlcNAc_2-Epimerase"/>
    <property type="match status" value="1"/>
</dbReference>
<keyword evidence="1 4" id="KW-0413">Isomerase</keyword>
<accession>A0ABX7S7K4</accession>
<dbReference type="Gene3D" id="3.40.50.2000">
    <property type="entry name" value="Glycogen Phosphorylase B"/>
    <property type="match status" value="2"/>
</dbReference>
<dbReference type="GO" id="GO:0008761">
    <property type="term" value="F:UDP-N-acetylglucosamine 2-epimerase activity"/>
    <property type="evidence" value="ECO:0007669"/>
    <property type="project" value="UniProtKB-EC"/>
</dbReference>
<dbReference type="EMBL" id="CP071446">
    <property type="protein sequence ID" value="QTA37261.1"/>
    <property type="molecule type" value="Genomic_DNA"/>
</dbReference>
<name>A0ABX7S7K4_9BACT</name>
<evidence type="ECO:0000256" key="2">
    <source>
        <dbReference type="ARBA" id="ARBA00038209"/>
    </source>
</evidence>
<dbReference type="Pfam" id="PF02350">
    <property type="entry name" value="Epimerase_2"/>
    <property type="match status" value="1"/>
</dbReference>
<comment type="similarity">
    <text evidence="2 4">Belongs to the UDP-N-acetylglucosamine 2-epimerase family.</text>
</comment>
<evidence type="ECO:0000256" key="3">
    <source>
        <dbReference type="ARBA" id="ARBA00038858"/>
    </source>
</evidence>
<evidence type="ECO:0000259" key="5">
    <source>
        <dbReference type="Pfam" id="PF02350"/>
    </source>
</evidence>
<feature type="domain" description="UDP-N-acetylglucosamine 2-epimerase" evidence="5">
    <location>
        <begin position="27"/>
        <end position="354"/>
    </location>
</feature>
<dbReference type="PANTHER" id="PTHR43174">
    <property type="entry name" value="UDP-N-ACETYLGLUCOSAMINE 2-EPIMERASE"/>
    <property type="match status" value="1"/>
</dbReference>
<dbReference type="EC" id="5.1.3.14" evidence="3"/>
<dbReference type="SUPFAM" id="SSF53756">
    <property type="entry name" value="UDP-Glycosyltransferase/glycogen phosphorylase"/>
    <property type="match status" value="1"/>
</dbReference>
<dbReference type="InterPro" id="IPR029767">
    <property type="entry name" value="WecB-like"/>
</dbReference>